<dbReference type="PROSITE" id="PS00267">
    <property type="entry name" value="TACHYKININ"/>
    <property type="match status" value="1"/>
</dbReference>
<comment type="subcellular location">
    <subcellularLocation>
        <location evidence="1">Secreted</location>
    </subcellularLocation>
</comment>
<dbReference type="PANTHER" id="PTHR11250">
    <property type="entry name" value="TACHYKININ"/>
    <property type="match status" value="1"/>
</dbReference>
<reference evidence="9" key="4">
    <citation type="submission" date="2025-09" db="UniProtKB">
        <authorList>
            <consortium name="Ensembl"/>
        </authorList>
    </citation>
    <scope>IDENTIFICATION</scope>
    <source>
        <strain evidence="9">HSOK</strain>
    </source>
</reference>
<dbReference type="AlphaFoldDB" id="A0A3P9HM06"/>
<dbReference type="GO" id="GO:0005576">
    <property type="term" value="C:extracellular region"/>
    <property type="evidence" value="ECO:0007669"/>
    <property type="project" value="UniProtKB-SubCell"/>
</dbReference>
<evidence type="ECO:0000256" key="6">
    <source>
        <dbReference type="ARBA" id="ARBA00022815"/>
    </source>
</evidence>
<proteinExistence type="inferred from homology"/>
<feature type="signal peptide" evidence="8">
    <location>
        <begin position="1"/>
        <end position="21"/>
    </location>
</feature>
<organism evidence="9 10">
    <name type="scientific">Oryzias latipes</name>
    <name type="common">Japanese rice fish</name>
    <name type="synonym">Japanese killifish</name>
    <dbReference type="NCBI Taxonomy" id="8090"/>
    <lineage>
        <taxon>Eukaryota</taxon>
        <taxon>Metazoa</taxon>
        <taxon>Chordata</taxon>
        <taxon>Craniata</taxon>
        <taxon>Vertebrata</taxon>
        <taxon>Euteleostomi</taxon>
        <taxon>Actinopterygii</taxon>
        <taxon>Neopterygii</taxon>
        <taxon>Teleostei</taxon>
        <taxon>Neoteleostei</taxon>
        <taxon>Acanthomorphata</taxon>
        <taxon>Ovalentaria</taxon>
        <taxon>Atherinomorphae</taxon>
        <taxon>Beloniformes</taxon>
        <taxon>Adrianichthyidae</taxon>
        <taxon>Oryziinae</taxon>
        <taxon>Oryzias</taxon>
    </lineage>
</organism>
<keyword evidence="6" id="KW-0027">Amidation</keyword>
<dbReference type="Proteomes" id="UP000265200">
    <property type="component" value="Chromosome 11"/>
</dbReference>
<reference evidence="9 10" key="2">
    <citation type="submission" date="2017-04" db="EMBL/GenBank/DDBJ databases">
        <title>CpG methylation of centromeres and impact of large insertions on vertebrate speciation.</title>
        <authorList>
            <person name="Ichikawa K."/>
            <person name="Yoshimura J."/>
            <person name="Morishita S."/>
        </authorList>
    </citation>
    <scope>NUCLEOTIDE SEQUENCE</scope>
    <source>
        <strain evidence="9 10">HSOK</strain>
    </source>
</reference>
<evidence type="ECO:0000256" key="2">
    <source>
        <dbReference type="ARBA" id="ARBA00007518"/>
    </source>
</evidence>
<protein>
    <recommendedName>
        <fullName evidence="11">Tachykinin precursor 1</fullName>
    </recommendedName>
</protein>
<dbReference type="PRINTS" id="PR01829">
    <property type="entry name" value="PROTACHYKNIN"/>
</dbReference>
<feature type="chain" id="PRO_5018090145" description="Tachykinin precursor 1" evidence="8">
    <location>
        <begin position="22"/>
        <end position="178"/>
    </location>
</feature>
<evidence type="ECO:0000313" key="9">
    <source>
        <dbReference type="Ensembl" id="ENSORLP00015008548.1"/>
    </source>
</evidence>
<dbReference type="InterPro" id="IPR008216">
    <property type="entry name" value="Tachykinin_fam"/>
</dbReference>
<evidence type="ECO:0008006" key="11">
    <source>
        <dbReference type="Google" id="ProtNLM"/>
    </source>
</evidence>
<evidence type="ECO:0000256" key="8">
    <source>
        <dbReference type="SAM" id="SignalP"/>
    </source>
</evidence>
<dbReference type="GO" id="GO:0007217">
    <property type="term" value="P:tachykinin receptor signaling pathway"/>
    <property type="evidence" value="ECO:0007669"/>
    <property type="project" value="InterPro"/>
</dbReference>
<dbReference type="GO" id="GO:0007218">
    <property type="term" value="P:neuropeptide signaling pathway"/>
    <property type="evidence" value="ECO:0007669"/>
    <property type="project" value="UniProtKB-KW"/>
</dbReference>
<dbReference type="PANTHER" id="PTHR11250:SF4">
    <property type="entry name" value="PREPROTACHYKININ 1"/>
    <property type="match status" value="1"/>
</dbReference>
<keyword evidence="4" id="KW-0165">Cleavage on pair of basic residues</keyword>
<reference evidence="9" key="3">
    <citation type="submission" date="2025-08" db="UniProtKB">
        <authorList>
            <consortium name="Ensembl"/>
        </authorList>
    </citation>
    <scope>IDENTIFICATION</scope>
    <source>
        <strain evidence="9">HSOK</strain>
    </source>
</reference>
<evidence type="ECO:0000256" key="1">
    <source>
        <dbReference type="ARBA" id="ARBA00004613"/>
    </source>
</evidence>
<evidence type="ECO:0000256" key="7">
    <source>
        <dbReference type="ARBA" id="ARBA00023320"/>
    </source>
</evidence>
<evidence type="ECO:0000256" key="5">
    <source>
        <dbReference type="ARBA" id="ARBA00022729"/>
    </source>
</evidence>
<keyword evidence="7" id="KW-0527">Neuropeptide</keyword>
<keyword evidence="5 8" id="KW-0732">Signal</keyword>
<evidence type="ECO:0000256" key="3">
    <source>
        <dbReference type="ARBA" id="ARBA00022525"/>
    </source>
</evidence>
<reference key="1">
    <citation type="journal article" date="2007" name="Nature">
        <title>The medaka draft genome and insights into vertebrate genome evolution.</title>
        <authorList>
            <person name="Kasahara M."/>
            <person name="Naruse K."/>
            <person name="Sasaki S."/>
            <person name="Nakatani Y."/>
            <person name="Qu W."/>
            <person name="Ahsan B."/>
            <person name="Yamada T."/>
            <person name="Nagayasu Y."/>
            <person name="Doi K."/>
            <person name="Kasai Y."/>
            <person name="Jindo T."/>
            <person name="Kobayashi D."/>
            <person name="Shimada A."/>
            <person name="Toyoda A."/>
            <person name="Kuroki Y."/>
            <person name="Fujiyama A."/>
            <person name="Sasaki T."/>
            <person name="Shimizu A."/>
            <person name="Asakawa S."/>
            <person name="Shimizu N."/>
            <person name="Hashimoto S."/>
            <person name="Yang J."/>
            <person name="Lee Y."/>
            <person name="Matsushima K."/>
            <person name="Sugano S."/>
            <person name="Sakaizumi M."/>
            <person name="Narita T."/>
            <person name="Ohishi K."/>
            <person name="Haga S."/>
            <person name="Ohta F."/>
            <person name="Nomoto H."/>
            <person name="Nogata K."/>
            <person name="Morishita T."/>
            <person name="Endo T."/>
            <person name="Shin-I T."/>
            <person name="Takeda H."/>
            <person name="Morishita S."/>
            <person name="Kohara Y."/>
        </authorList>
    </citation>
    <scope>NUCLEOTIDE SEQUENCE [LARGE SCALE GENOMIC DNA]</scope>
    <source>
        <strain>Hd-rR</strain>
    </source>
</reference>
<keyword evidence="3" id="KW-0964">Secreted</keyword>
<dbReference type="InterPro" id="IPR013055">
    <property type="entry name" value="Tachy_Neuro_lke_CS"/>
</dbReference>
<evidence type="ECO:0000256" key="4">
    <source>
        <dbReference type="ARBA" id="ARBA00022685"/>
    </source>
</evidence>
<sequence>MKLLLLLSALVALLTGVRVLCQDPEPKEDADYWTSTNHQDGWLSSEPLREMLLRMTRKPRPHQFIGLMGRRSTGEGCSVCVCVCVCVDEPLTLFVSVCPHLHPTLTPLQQTHRSPGKVSVHSDLQFFCHEVRIRTSTPHPSPPASCMFLLLKLQFKPSGGDTLITTPPPFPTPPPIPS</sequence>
<evidence type="ECO:0000313" key="10">
    <source>
        <dbReference type="Proteomes" id="UP000265200"/>
    </source>
</evidence>
<accession>A0A3P9HM06</accession>
<name>A0A3P9HM06_ORYLA</name>
<comment type="similarity">
    <text evidence="2">Belongs to the tachykinin family.</text>
</comment>
<dbReference type="Ensembl" id="ENSORLT00015000633.1">
    <property type="protein sequence ID" value="ENSORLP00015008548.1"/>
    <property type="gene ID" value="ENSORLG00015009365.1"/>
</dbReference>